<reference evidence="1 2" key="1">
    <citation type="submission" date="2019-04" db="EMBL/GenBank/DDBJ databases">
        <authorList>
            <person name="Dong K."/>
        </authorList>
    </citation>
    <scope>NUCLEOTIDE SEQUENCE [LARGE SCALE GENOMIC DNA]</scope>
    <source>
        <strain evidence="2">dk3543</strain>
    </source>
</reference>
<name>A0A4U2YT64_9ACTN</name>
<dbReference type="PANTHER" id="PTHR34724">
    <property type="entry name" value="OS12G0596101 PROTEIN"/>
    <property type="match status" value="1"/>
</dbReference>
<proteinExistence type="predicted"/>
<comment type="caution">
    <text evidence="1">The sequence shown here is derived from an EMBL/GenBank/DDBJ whole genome shotgun (WGS) entry which is preliminary data.</text>
</comment>
<dbReference type="Proteomes" id="UP000307808">
    <property type="component" value="Unassembled WGS sequence"/>
</dbReference>
<dbReference type="RefSeq" id="WP_137064654.1">
    <property type="nucleotide sequence ID" value="NZ_CP040748.1"/>
</dbReference>
<dbReference type="AlphaFoldDB" id="A0A4U2YT64"/>
<organism evidence="1 2">
    <name type="scientific">Nocardioides jishulii</name>
    <dbReference type="NCBI Taxonomy" id="2575440"/>
    <lineage>
        <taxon>Bacteria</taxon>
        <taxon>Bacillati</taxon>
        <taxon>Actinomycetota</taxon>
        <taxon>Actinomycetes</taxon>
        <taxon>Propionibacteriales</taxon>
        <taxon>Nocardioidaceae</taxon>
        <taxon>Nocardioides</taxon>
    </lineage>
</organism>
<keyword evidence="2" id="KW-1185">Reference proteome</keyword>
<dbReference type="PANTHER" id="PTHR34724:SF2">
    <property type="entry name" value="OS12G0596101 PROTEIN"/>
    <property type="match status" value="1"/>
</dbReference>
<dbReference type="OrthoDB" id="4377282at2"/>
<protein>
    <submittedName>
        <fullName evidence="1">Uncharacterized protein</fullName>
    </submittedName>
</protein>
<evidence type="ECO:0000313" key="1">
    <source>
        <dbReference type="EMBL" id="TKI64194.1"/>
    </source>
</evidence>
<gene>
    <name evidence="1" type="ORF">FC770_03270</name>
</gene>
<accession>A0A4U2YT64</accession>
<evidence type="ECO:0000313" key="2">
    <source>
        <dbReference type="Proteomes" id="UP000307808"/>
    </source>
</evidence>
<sequence length="65" mass="6956">MCQPTVCKKCARTTWKGCGMHVAQVMANVPKDQQCPGHDGEKTAEAVKPSALAGGGLMKWLRGEK</sequence>
<dbReference type="EMBL" id="SZPY01000001">
    <property type="protein sequence ID" value="TKI64194.1"/>
    <property type="molecule type" value="Genomic_DNA"/>
</dbReference>